<evidence type="ECO:0000259" key="1">
    <source>
        <dbReference type="Pfam" id="PF12973"/>
    </source>
</evidence>
<evidence type="ECO:0000313" key="3">
    <source>
        <dbReference type="Proteomes" id="UP000228945"/>
    </source>
</evidence>
<dbReference type="Pfam" id="PF12973">
    <property type="entry name" value="Cupin_7"/>
    <property type="match status" value="1"/>
</dbReference>
<dbReference type="InterPro" id="IPR025979">
    <property type="entry name" value="ChrR-like_cupin_dom"/>
</dbReference>
<feature type="domain" description="ChrR-like cupin" evidence="1">
    <location>
        <begin position="50"/>
        <end position="125"/>
    </location>
</feature>
<accession>A0A2D2B250</accession>
<dbReference type="InterPro" id="IPR014710">
    <property type="entry name" value="RmlC-like_jellyroll"/>
</dbReference>
<dbReference type="Proteomes" id="UP000228945">
    <property type="component" value="Chromosome"/>
</dbReference>
<dbReference type="AlphaFoldDB" id="A0A2D2B250"/>
<protein>
    <recommendedName>
        <fullName evidence="1">ChrR-like cupin domain-containing protein</fullName>
    </recommendedName>
</protein>
<dbReference type="Gene3D" id="2.60.120.10">
    <property type="entry name" value="Jelly Rolls"/>
    <property type="match status" value="1"/>
</dbReference>
<dbReference type="RefSeq" id="WP_099623534.1">
    <property type="nucleotide sequence ID" value="NZ_CP024201.1"/>
</dbReference>
<dbReference type="KEGG" id="cmb:CSW64_18785"/>
<dbReference type="OrthoDB" id="7618523at2"/>
<gene>
    <name evidence="2" type="ORF">CSW64_18785</name>
</gene>
<name>A0A2D2B250_9CAUL</name>
<proteinExistence type="predicted"/>
<dbReference type="SUPFAM" id="SSF51182">
    <property type="entry name" value="RmlC-like cupins"/>
    <property type="match status" value="1"/>
</dbReference>
<organism evidence="2 3">
    <name type="scientific">Caulobacter mirabilis</name>
    <dbReference type="NCBI Taxonomy" id="69666"/>
    <lineage>
        <taxon>Bacteria</taxon>
        <taxon>Pseudomonadati</taxon>
        <taxon>Pseudomonadota</taxon>
        <taxon>Alphaproteobacteria</taxon>
        <taxon>Caulobacterales</taxon>
        <taxon>Caulobacteraceae</taxon>
        <taxon>Caulobacter</taxon>
    </lineage>
</organism>
<dbReference type="InterPro" id="IPR011051">
    <property type="entry name" value="RmlC_Cupin_sf"/>
</dbReference>
<evidence type="ECO:0000313" key="2">
    <source>
        <dbReference type="EMBL" id="ATQ44286.1"/>
    </source>
</evidence>
<keyword evidence="3" id="KW-1185">Reference proteome</keyword>
<sequence length="179" mass="19833">MDAATTAAPSRKIEIRRASQGGELMEAMSLAPVDMTQMEGLAKLVAADYQKGFVVKVLFSSAEPPMSLTYSWFKPGFPLPRHSHSADCLYYVISGEMRMGEDALGAGDCMFVPAGALYTFETGPQGVEFIEFRTAPKYDIRYASPAKAWERQLEQTRTHAAHWDDETPPMAVRRMTGEV</sequence>
<dbReference type="EMBL" id="CP024201">
    <property type="protein sequence ID" value="ATQ44286.1"/>
    <property type="molecule type" value="Genomic_DNA"/>
</dbReference>
<reference evidence="2 3" key="1">
    <citation type="submission" date="2017-10" db="EMBL/GenBank/DDBJ databases">
        <title>Genome sequence of Caulobacter mirabilis FWC38.</title>
        <authorList>
            <person name="Fiebig A."/>
            <person name="Crosson S."/>
        </authorList>
    </citation>
    <scope>NUCLEOTIDE SEQUENCE [LARGE SCALE GENOMIC DNA]</scope>
    <source>
        <strain evidence="2 3">FWC 38</strain>
    </source>
</reference>